<dbReference type="AlphaFoldDB" id="A0A0R0FDC9"/>
<evidence type="ECO:0000313" key="8">
    <source>
        <dbReference type="EnsemblPlants" id="KRH00004"/>
    </source>
</evidence>
<keyword evidence="3" id="KW-0847">Vitamin C</keyword>
<comment type="similarity">
    <text evidence="1 5">Belongs to the iron/ascorbate-dependent oxidoreductase family.</text>
</comment>
<name>A0A0R0FDC9_SOYBN</name>
<dbReference type="InterPro" id="IPR005123">
    <property type="entry name" value="Oxoglu/Fe-dep_dioxygenase_dom"/>
</dbReference>
<gene>
    <name evidence="7" type="ORF">GLYMA_18G184600</name>
</gene>
<dbReference type="Pfam" id="PF03171">
    <property type="entry name" value="2OG-FeII_Oxy"/>
    <property type="match status" value="1"/>
</dbReference>
<evidence type="ECO:0000256" key="1">
    <source>
        <dbReference type="ARBA" id="ARBA00008056"/>
    </source>
</evidence>
<dbReference type="PaxDb" id="3847-GLYMA18G40186.1"/>
<dbReference type="InterPro" id="IPR044861">
    <property type="entry name" value="IPNS-like_FE2OG_OXY"/>
</dbReference>
<dbReference type="Proteomes" id="UP000008827">
    <property type="component" value="Chromosome 18"/>
</dbReference>
<evidence type="ECO:0000313" key="7">
    <source>
        <dbReference type="EMBL" id="KRH00004.1"/>
    </source>
</evidence>
<protein>
    <recommendedName>
        <fullName evidence="6">Fe2OG dioxygenase domain-containing protein</fullName>
    </recommendedName>
</protein>
<keyword evidence="9" id="KW-1185">Reference proteome</keyword>
<dbReference type="OMA" id="MAPNDIQ"/>
<reference evidence="7 8" key="1">
    <citation type="journal article" date="2010" name="Nature">
        <title>Genome sequence of the palaeopolyploid soybean.</title>
        <authorList>
            <person name="Schmutz J."/>
            <person name="Cannon S.B."/>
            <person name="Schlueter J."/>
            <person name="Ma J."/>
            <person name="Mitros T."/>
            <person name="Nelson W."/>
            <person name="Hyten D.L."/>
            <person name="Song Q."/>
            <person name="Thelen J.J."/>
            <person name="Cheng J."/>
            <person name="Xu D."/>
            <person name="Hellsten U."/>
            <person name="May G.D."/>
            <person name="Yu Y."/>
            <person name="Sakurai T."/>
            <person name="Umezawa T."/>
            <person name="Bhattacharyya M.K."/>
            <person name="Sandhu D."/>
            <person name="Valliyodan B."/>
            <person name="Lindquist E."/>
            <person name="Peto M."/>
            <person name="Grant D."/>
            <person name="Shu S."/>
            <person name="Goodstein D."/>
            <person name="Barry K."/>
            <person name="Futrell-Griggs M."/>
            <person name="Abernathy B."/>
            <person name="Du J."/>
            <person name="Tian Z."/>
            <person name="Zhu L."/>
            <person name="Gill N."/>
            <person name="Joshi T."/>
            <person name="Libault M."/>
            <person name="Sethuraman A."/>
            <person name="Zhang X.-C."/>
            <person name="Shinozaki K."/>
            <person name="Nguyen H.T."/>
            <person name="Wing R.A."/>
            <person name="Cregan P."/>
            <person name="Specht J."/>
            <person name="Grimwood J."/>
            <person name="Rokhsar D."/>
            <person name="Stacey G."/>
            <person name="Shoemaker R.C."/>
            <person name="Jackson S.A."/>
        </authorList>
    </citation>
    <scope>NUCLEOTIDE SEQUENCE</scope>
    <source>
        <strain evidence="8">cv. Williams 82</strain>
        <tissue evidence="7">Callus</tissue>
    </source>
</reference>
<dbReference type="PROSITE" id="PS51471">
    <property type="entry name" value="FE2OG_OXY"/>
    <property type="match status" value="1"/>
</dbReference>
<keyword evidence="4 5" id="KW-0408">Iron</keyword>
<organism evidence="7">
    <name type="scientific">Glycine max</name>
    <name type="common">Soybean</name>
    <name type="synonym">Glycine hispida</name>
    <dbReference type="NCBI Taxonomy" id="3847"/>
    <lineage>
        <taxon>Eukaryota</taxon>
        <taxon>Viridiplantae</taxon>
        <taxon>Streptophyta</taxon>
        <taxon>Embryophyta</taxon>
        <taxon>Tracheophyta</taxon>
        <taxon>Spermatophyta</taxon>
        <taxon>Magnoliopsida</taxon>
        <taxon>eudicotyledons</taxon>
        <taxon>Gunneridae</taxon>
        <taxon>Pentapetalae</taxon>
        <taxon>rosids</taxon>
        <taxon>fabids</taxon>
        <taxon>Fabales</taxon>
        <taxon>Fabaceae</taxon>
        <taxon>Papilionoideae</taxon>
        <taxon>50 kb inversion clade</taxon>
        <taxon>NPAAA clade</taxon>
        <taxon>indigoferoid/millettioid clade</taxon>
        <taxon>Phaseoleae</taxon>
        <taxon>Glycine</taxon>
        <taxon>Glycine subgen. Soja</taxon>
    </lineage>
</organism>
<keyword evidence="5" id="KW-0560">Oxidoreductase</keyword>
<dbReference type="EMBL" id="CM000851">
    <property type="protein sequence ID" value="KRH00004.1"/>
    <property type="molecule type" value="Genomic_DNA"/>
</dbReference>
<reference evidence="7" key="3">
    <citation type="submission" date="2018-07" db="EMBL/GenBank/DDBJ databases">
        <title>WGS assembly of Glycine max.</title>
        <authorList>
            <person name="Schmutz J."/>
            <person name="Cannon S."/>
            <person name="Schlueter J."/>
            <person name="Ma J."/>
            <person name="Mitros T."/>
            <person name="Nelson W."/>
            <person name="Hyten D."/>
            <person name="Song Q."/>
            <person name="Thelen J."/>
            <person name="Cheng J."/>
            <person name="Xu D."/>
            <person name="Hellsten U."/>
            <person name="May G."/>
            <person name="Yu Y."/>
            <person name="Sakurai T."/>
            <person name="Umezawa T."/>
            <person name="Bhattacharyya M."/>
            <person name="Sandhu D."/>
            <person name="Valliyodan B."/>
            <person name="Lindquist E."/>
            <person name="Peto M."/>
            <person name="Grant D."/>
            <person name="Shu S."/>
            <person name="Goodstein D."/>
            <person name="Barry K."/>
            <person name="Futrell-Griggs M."/>
            <person name="Abernathy B."/>
            <person name="Du J."/>
            <person name="Tian Z."/>
            <person name="Zhu L."/>
            <person name="Gill N."/>
            <person name="Joshi T."/>
            <person name="Libault M."/>
            <person name="Sethuraman A."/>
            <person name="Zhang X."/>
            <person name="Shinozaki K."/>
            <person name="Nguyen H."/>
            <person name="Wing R."/>
            <person name="Cregan P."/>
            <person name="Specht J."/>
            <person name="Grimwood J."/>
            <person name="Rokhsar D."/>
            <person name="Stacey G."/>
            <person name="Shoemaker R."/>
            <person name="Jackson S."/>
        </authorList>
    </citation>
    <scope>NUCLEOTIDE SEQUENCE</scope>
    <source>
        <tissue evidence="7">Callus</tissue>
    </source>
</reference>
<dbReference type="InterPro" id="IPR026992">
    <property type="entry name" value="DIOX_N"/>
</dbReference>
<dbReference type="GO" id="GO:0016491">
    <property type="term" value="F:oxidoreductase activity"/>
    <property type="evidence" value="ECO:0007669"/>
    <property type="project" value="UniProtKB-KW"/>
</dbReference>
<dbReference type="InterPro" id="IPR050295">
    <property type="entry name" value="Plant_2OG-oxidoreductases"/>
</dbReference>
<reference evidence="8" key="2">
    <citation type="submission" date="2018-02" db="UniProtKB">
        <authorList>
            <consortium name="EnsemblPlants"/>
        </authorList>
    </citation>
    <scope>IDENTIFICATION</scope>
    <source>
        <strain evidence="8">Williams 82</strain>
    </source>
</reference>
<dbReference type="SUPFAM" id="SSF51197">
    <property type="entry name" value="Clavaminate synthase-like"/>
    <property type="match status" value="1"/>
</dbReference>
<dbReference type="InParanoid" id="A0A0R0FDC9"/>
<dbReference type="ExpressionAtlas" id="A0A0R0FDC9">
    <property type="expression patterns" value="baseline and differential"/>
</dbReference>
<dbReference type="STRING" id="3847.A0A0R0FDC9"/>
<dbReference type="Gene3D" id="2.60.120.330">
    <property type="entry name" value="B-lactam Antibiotic, Isopenicillin N Synthase, Chain"/>
    <property type="match status" value="1"/>
</dbReference>
<dbReference type="Pfam" id="PF14226">
    <property type="entry name" value="DIOX_N"/>
    <property type="match status" value="1"/>
</dbReference>
<sequence>MSLNVDEDLVTEMEEAPTLAPSIPLENVQEMVRNDPLHVPIGYVTSQEELEKANYMPHLSSEIPVIDLALLSNGNKEELLKFDVACKEWGFFQIVNHGVQTELMQKMKDAASEFFNLPIEEKNKYAMVSSETHGYGKGCVVSGEQTLDWSDSLILITYPTQYRKLQFWPKTPEGFMEIIEAYASEVRRVGEELLSSMSVIMGMRKHVLFGLHKESTPEQVQGLSPHSDTSSITLLMQDDDVTGLEIRHQGGWVPVNPIPDALVVNVGDVTEHDVEVEPLDHMIDSHNPKLFQKVRYGDYLRQSLKRKLEGKTHLNEAKLKESDLRNQDD</sequence>
<accession>A0A0R0FDC9</accession>
<evidence type="ECO:0000256" key="2">
    <source>
        <dbReference type="ARBA" id="ARBA00022723"/>
    </source>
</evidence>
<feature type="domain" description="Fe2OG dioxygenase" evidence="6">
    <location>
        <begin position="204"/>
        <end position="304"/>
    </location>
</feature>
<dbReference type="GO" id="GO:0031418">
    <property type="term" value="F:L-ascorbic acid binding"/>
    <property type="evidence" value="ECO:0007669"/>
    <property type="project" value="UniProtKB-KW"/>
</dbReference>
<dbReference type="FunFam" id="2.60.120.330:FF:000079">
    <property type="entry name" value="Protein SRG1"/>
    <property type="match status" value="1"/>
</dbReference>
<evidence type="ECO:0000313" key="9">
    <source>
        <dbReference type="Proteomes" id="UP000008827"/>
    </source>
</evidence>
<dbReference type="SMR" id="A0A0R0FDC9"/>
<keyword evidence="2 5" id="KW-0479">Metal-binding</keyword>
<evidence type="ECO:0000256" key="3">
    <source>
        <dbReference type="ARBA" id="ARBA00022896"/>
    </source>
</evidence>
<dbReference type="EnsemblPlants" id="KRH00004">
    <property type="protein sequence ID" value="KRH00004"/>
    <property type="gene ID" value="GLYMA_18G184600"/>
</dbReference>
<evidence type="ECO:0000256" key="4">
    <source>
        <dbReference type="ARBA" id="ARBA00023004"/>
    </source>
</evidence>
<dbReference type="Gramene" id="KRH00004">
    <property type="protein sequence ID" value="KRH00004"/>
    <property type="gene ID" value="GLYMA_18G184600"/>
</dbReference>
<dbReference type="PANTHER" id="PTHR47991">
    <property type="entry name" value="OXOGLUTARATE/IRON-DEPENDENT DIOXYGENASE"/>
    <property type="match status" value="1"/>
</dbReference>
<dbReference type="GO" id="GO:0046872">
    <property type="term" value="F:metal ion binding"/>
    <property type="evidence" value="ECO:0007669"/>
    <property type="project" value="UniProtKB-KW"/>
</dbReference>
<evidence type="ECO:0000259" key="6">
    <source>
        <dbReference type="PROSITE" id="PS51471"/>
    </source>
</evidence>
<evidence type="ECO:0000256" key="5">
    <source>
        <dbReference type="RuleBase" id="RU003682"/>
    </source>
</evidence>
<dbReference type="InterPro" id="IPR027443">
    <property type="entry name" value="IPNS-like_sf"/>
</dbReference>
<proteinExistence type="inferred from homology"/>